<evidence type="ECO:0000313" key="10">
    <source>
        <dbReference type="Proteomes" id="UP000321089"/>
    </source>
</evidence>
<protein>
    <submittedName>
        <fullName evidence="6 8">Transcriptional regulator</fullName>
    </submittedName>
    <submittedName>
        <fullName evidence="7">SIS domain-containing protein</fullName>
    </submittedName>
</protein>
<dbReference type="SUPFAM" id="SSF53697">
    <property type="entry name" value="SIS domain"/>
    <property type="match status" value="1"/>
</dbReference>
<dbReference type="InterPro" id="IPR001347">
    <property type="entry name" value="SIS_dom"/>
</dbReference>
<dbReference type="InterPro" id="IPR046348">
    <property type="entry name" value="SIS_dom_sf"/>
</dbReference>
<dbReference type="GO" id="GO:1901135">
    <property type="term" value="P:carbohydrate derivative metabolic process"/>
    <property type="evidence" value="ECO:0007669"/>
    <property type="project" value="InterPro"/>
</dbReference>
<keyword evidence="3" id="KW-0804">Transcription</keyword>
<dbReference type="Proteomes" id="UP000321089">
    <property type="component" value="Unassembled WGS sequence"/>
</dbReference>
<dbReference type="Gene3D" id="1.10.10.10">
    <property type="entry name" value="Winged helix-like DNA-binding domain superfamily/Winged helix DNA-binding domain"/>
    <property type="match status" value="1"/>
</dbReference>
<dbReference type="PROSITE" id="PS51071">
    <property type="entry name" value="HTH_RPIR"/>
    <property type="match status" value="1"/>
</dbReference>
<name>A0A2S7F6S6_CLOBU</name>
<dbReference type="EMBL" id="LRDH01000139">
    <property type="protein sequence ID" value="PPV12586.1"/>
    <property type="molecule type" value="Genomic_DNA"/>
</dbReference>
<dbReference type="RefSeq" id="WP_024041176.1">
    <property type="nucleotide sequence ID" value="NZ_BKBC01000008.1"/>
</dbReference>
<dbReference type="Gene3D" id="3.40.50.10490">
    <property type="entry name" value="Glucose-6-phosphate isomerase like protein, domain 1"/>
    <property type="match status" value="1"/>
</dbReference>
<dbReference type="SUPFAM" id="SSF46689">
    <property type="entry name" value="Homeodomain-like"/>
    <property type="match status" value="1"/>
</dbReference>
<evidence type="ECO:0000259" key="5">
    <source>
        <dbReference type="PROSITE" id="PS51464"/>
    </source>
</evidence>
<dbReference type="InterPro" id="IPR047640">
    <property type="entry name" value="RpiR-like"/>
</dbReference>
<dbReference type="Proteomes" id="UP000474042">
    <property type="component" value="Unassembled WGS sequence"/>
</dbReference>
<reference evidence="6 10" key="2">
    <citation type="submission" date="2019-07" db="EMBL/GenBank/DDBJ databases">
        <title>Whole genome shotgun sequence of Clostridium butyricum NBRC 3858.</title>
        <authorList>
            <person name="Hosoyama A."/>
            <person name="Uohara A."/>
            <person name="Ohji S."/>
            <person name="Ichikawa N."/>
        </authorList>
    </citation>
    <scope>NUCLEOTIDE SEQUENCE [LARGE SCALE GENOMIC DNA]</scope>
    <source>
        <strain evidence="6 10">NBRC 3858</strain>
    </source>
</reference>
<evidence type="ECO:0000256" key="1">
    <source>
        <dbReference type="ARBA" id="ARBA00023015"/>
    </source>
</evidence>
<organism evidence="8 9">
    <name type="scientific">Clostridium butyricum</name>
    <dbReference type="NCBI Taxonomy" id="1492"/>
    <lineage>
        <taxon>Bacteria</taxon>
        <taxon>Bacillati</taxon>
        <taxon>Bacillota</taxon>
        <taxon>Clostridia</taxon>
        <taxon>Eubacteriales</taxon>
        <taxon>Clostridiaceae</taxon>
        <taxon>Clostridium</taxon>
    </lineage>
</organism>
<dbReference type="Pfam" id="PF01380">
    <property type="entry name" value="SIS"/>
    <property type="match status" value="1"/>
</dbReference>
<keyword evidence="2" id="KW-0238">DNA-binding</keyword>
<feature type="domain" description="SIS" evidence="5">
    <location>
        <begin position="98"/>
        <end position="240"/>
    </location>
</feature>
<dbReference type="PANTHER" id="PTHR30514">
    <property type="entry name" value="GLUCOKINASE"/>
    <property type="match status" value="1"/>
</dbReference>
<dbReference type="GO" id="GO:0003700">
    <property type="term" value="F:DNA-binding transcription factor activity"/>
    <property type="evidence" value="ECO:0007669"/>
    <property type="project" value="InterPro"/>
</dbReference>
<dbReference type="EMBL" id="BKBC01000008">
    <property type="protein sequence ID" value="GEQ20422.1"/>
    <property type="molecule type" value="Genomic_DNA"/>
</dbReference>
<evidence type="ECO:0000313" key="6">
    <source>
        <dbReference type="EMBL" id="GEQ20422.1"/>
    </source>
</evidence>
<dbReference type="PROSITE" id="PS51464">
    <property type="entry name" value="SIS"/>
    <property type="match status" value="1"/>
</dbReference>
<feature type="domain" description="HTH rpiR-type" evidence="4">
    <location>
        <begin position="1"/>
        <end position="76"/>
    </location>
</feature>
<dbReference type="GO" id="GO:0097367">
    <property type="term" value="F:carbohydrate derivative binding"/>
    <property type="evidence" value="ECO:0007669"/>
    <property type="project" value="InterPro"/>
</dbReference>
<dbReference type="AlphaFoldDB" id="A0A2S7F6S6"/>
<evidence type="ECO:0000313" key="9">
    <source>
        <dbReference type="Proteomes" id="UP000238081"/>
    </source>
</evidence>
<evidence type="ECO:0000256" key="3">
    <source>
        <dbReference type="ARBA" id="ARBA00023163"/>
    </source>
</evidence>
<dbReference type="CDD" id="cd05013">
    <property type="entry name" value="SIS_RpiR"/>
    <property type="match status" value="1"/>
</dbReference>
<accession>A0A2S7F6S6</accession>
<dbReference type="InterPro" id="IPR000281">
    <property type="entry name" value="HTH_RpiR"/>
</dbReference>
<comment type="caution">
    <text evidence="8">The sequence shown here is derived from an EMBL/GenBank/DDBJ whole genome shotgun (WGS) entry which is preliminary data.</text>
</comment>
<dbReference type="InterPro" id="IPR035472">
    <property type="entry name" value="RpiR-like_SIS"/>
</dbReference>
<keyword evidence="1" id="KW-0805">Transcription regulation</keyword>
<dbReference type="EMBL" id="WOFV02000053">
    <property type="protein sequence ID" value="NAS19036.1"/>
    <property type="molecule type" value="Genomic_DNA"/>
</dbReference>
<evidence type="ECO:0000259" key="4">
    <source>
        <dbReference type="PROSITE" id="PS51071"/>
    </source>
</evidence>
<evidence type="ECO:0000313" key="11">
    <source>
        <dbReference type="Proteomes" id="UP000474042"/>
    </source>
</evidence>
<reference evidence="8 9" key="1">
    <citation type="submission" date="2016-01" db="EMBL/GenBank/DDBJ databases">
        <title>Characterization of the Clostridium difficile lineages that are prevalent in Hong Kong and China.</title>
        <authorList>
            <person name="Kwok J.S.-L."/>
            <person name="Lam W.-Y."/>
            <person name="Ip M."/>
            <person name="Chan T.-F."/>
            <person name="Hawkey P.M."/>
            <person name="Tsui S.K.-W."/>
        </authorList>
    </citation>
    <scope>NUCLEOTIDE SEQUENCE [LARGE SCALE GENOMIC DNA]</scope>
    <source>
        <strain evidence="8 9">300064</strain>
    </source>
</reference>
<dbReference type="InterPro" id="IPR036388">
    <property type="entry name" value="WH-like_DNA-bd_sf"/>
</dbReference>
<proteinExistence type="predicted"/>
<dbReference type="Pfam" id="PF01418">
    <property type="entry name" value="HTH_6"/>
    <property type="match status" value="1"/>
</dbReference>
<reference evidence="7 11" key="3">
    <citation type="submission" date="2020-01" db="EMBL/GenBank/DDBJ databases">
        <title>Genome sequence of a 1,3-propanediol producer, Clostridium butyricum S3.</title>
        <authorList>
            <person name="Zhou J."/>
        </authorList>
    </citation>
    <scope>NUCLEOTIDE SEQUENCE [LARGE SCALE GENOMIC DNA]</scope>
    <source>
        <strain evidence="7 11">S3</strain>
    </source>
</reference>
<dbReference type="GO" id="GO:0003677">
    <property type="term" value="F:DNA binding"/>
    <property type="evidence" value="ECO:0007669"/>
    <property type="project" value="UniProtKB-KW"/>
</dbReference>
<dbReference type="PANTHER" id="PTHR30514:SF21">
    <property type="entry name" value="RPIR-FAMILY TRANSCRIPTIONAL REGULATOR"/>
    <property type="match status" value="1"/>
</dbReference>
<gene>
    <name evidence="8" type="ORF">AWN73_18485</name>
    <name evidence="6" type="ORF">CBU02nite_09280</name>
    <name evidence="7" type="ORF">GND98_014435</name>
</gene>
<sequence>MLDITKLFGNVKLSQIEETILTYLIENIDICINKGIRTIAKDNFTSPSTIIRLAKKLGYSGFVELMYSLKNKLSTETLDTFFDGINDKNIFNTNYDGACEDFIECIKDGNILISGEGFSEIVSKYMYMKLLVLGKKSILSTFIDFDILFDNHADTINSIILVSKSGEGNHCVNSCIHAKERNLKIISFTGNVESTLAKNSDITFIIPDCEKMDNDNYYPNPFFAYCIETFELMIHKYLNS</sequence>
<dbReference type="Proteomes" id="UP000238081">
    <property type="component" value="Unassembled WGS sequence"/>
</dbReference>
<evidence type="ECO:0000313" key="8">
    <source>
        <dbReference type="EMBL" id="PPV12586.1"/>
    </source>
</evidence>
<dbReference type="InterPro" id="IPR009057">
    <property type="entry name" value="Homeodomain-like_sf"/>
</dbReference>
<evidence type="ECO:0000313" key="7">
    <source>
        <dbReference type="EMBL" id="NAS19036.1"/>
    </source>
</evidence>
<evidence type="ECO:0000256" key="2">
    <source>
        <dbReference type="ARBA" id="ARBA00023125"/>
    </source>
</evidence>